<dbReference type="PANTHER" id="PTHR42943">
    <property type="entry name" value="GLUTATHIONE S-TRANSFERASE KAPPA"/>
    <property type="match status" value="1"/>
</dbReference>
<reference evidence="3 4" key="1">
    <citation type="submission" date="2020-03" db="EMBL/GenBank/DDBJ databases">
        <title>WGS of actinomycetes isolated from Thailand.</title>
        <authorList>
            <person name="Thawai C."/>
        </authorList>
    </citation>
    <scope>NUCLEOTIDE SEQUENCE [LARGE SCALE GENOMIC DNA]</scope>
    <source>
        <strain evidence="3 4">FMUSA5-5</strain>
    </source>
</reference>
<evidence type="ECO:0000313" key="4">
    <source>
        <dbReference type="Proteomes" id="UP000696294"/>
    </source>
</evidence>
<gene>
    <name evidence="3" type="ORF">HCN51_44175</name>
</gene>
<dbReference type="Proteomes" id="UP000696294">
    <property type="component" value="Unassembled WGS sequence"/>
</dbReference>
<dbReference type="InterPro" id="IPR001853">
    <property type="entry name" value="DSBA-like_thioredoxin_dom"/>
</dbReference>
<dbReference type="Gene3D" id="3.40.30.10">
    <property type="entry name" value="Glutaredoxin"/>
    <property type="match status" value="1"/>
</dbReference>
<dbReference type="SUPFAM" id="SSF52833">
    <property type="entry name" value="Thioredoxin-like"/>
    <property type="match status" value="1"/>
</dbReference>
<evidence type="ECO:0000259" key="2">
    <source>
        <dbReference type="Pfam" id="PF01323"/>
    </source>
</evidence>
<dbReference type="PANTHER" id="PTHR42943:SF2">
    <property type="entry name" value="GLUTATHIONE S-TRANSFERASE KAPPA 1"/>
    <property type="match status" value="1"/>
</dbReference>
<dbReference type="EMBL" id="JAATEP010000048">
    <property type="protein sequence ID" value="NJP96356.1"/>
    <property type="molecule type" value="Genomic_DNA"/>
</dbReference>
<keyword evidence="4" id="KW-1185">Reference proteome</keyword>
<dbReference type="PIRSF" id="PIRSF006386">
    <property type="entry name" value="HCCAis_GSTk"/>
    <property type="match status" value="1"/>
</dbReference>
<protein>
    <recommendedName>
        <fullName evidence="1">2-hydroxychromene-2-carboxylate isomerase</fullName>
        <ecNumber evidence="1">5.99.1.4</ecNumber>
    </recommendedName>
</protein>
<keyword evidence="1" id="KW-0413">Isomerase</keyword>
<comment type="caution">
    <text evidence="3">The sequence shown here is derived from an EMBL/GenBank/DDBJ whole genome shotgun (WGS) entry which is preliminary data.</text>
</comment>
<comment type="similarity">
    <text evidence="1">Belongs to the GST superfamily. NadH family.</text>
</comment>
<dbReference type="EC" id="5.99.1.4" evidence="1"/>
<comment type="catalytic activity">
    <reaction evidence="1">
        <text>2-hydroxychromene-2-carboxylate = (3E)-4-(2-hydroxyphenyl)-2-oxobut-3-enoate</text>
        <dbReference type="Rhea" id="RHEA:27401"/>
        <dbReference type="ChEBI" id="CHEBI:59350"/>
        <dbReference type="ChEBI" id="CHEBI:59353"/>
        <dbReference type="EC" id="5.99.1.4"/>
    </reaction>
</comment>
<name>A0ABX1BFB2_9ACTN</name>
<evidence type="ECO:0000256" key="1">
    <source>
        <dbReference type="PIRNR" id="PIRNR006386"/>
    </source>
</evidence>
<organism evidence="3 4">
    <name type="scientific">Nonomuraea composti</name>
    <dbReference type="NCBI Taxonomy" id="2720023"/>
    <lineage>
        <taxon>Bacteria</taxon>
        <taxon>Bacillati</taxon>
        <taxon>Actinomycetota</taxon>
        <taxon>Actinomycetes</taxon>
        <taxon>Streptosporangiales</taxon>
        <taxon>Streptosporangiaceae</taxon>
        <taxon>Nonomuraea</taxon>
    </lineage>
</organism>
<dbReference type="InterPro" id="IPR014440">
    <property type="entry name" value="HCCAis_GSTk"/>
</dbReference>
<evidence type="ECO:0000313" key="3">
    <source>
        <dbReference type="EMBL" id="NJP96356.1"/>
    </source>
</evidence>
<sequence length="222" mass="24965">MSAKGDTVRFYFSLRSPYSWLTLHDLMGDYPELAERLEWIPYWDPEEALLKELNAAGGEFGYASMPKAKHLYLLQDVRRLARARGLAVRWPLDREPRWEVPHLAYLVAAERGRGREFVLRACELRWEQGQDICDPAVLARLAEDVGLPGDEAVAAADDAAVRERGVRALLSAYEDGVFGVPFFTRRYDKFWGLDRLAAFAEVAGARPAGDRRPAEEHAGGCG</sequence>
<dbReference type="InterPro" id="IPR036249">
    <property type="entry name" value="Thioredoxin-like_sf"/>
</dbReference>
<feature type="domain" description="DSBA-like thioredoxin" evidence="2">
    <location>
        <begin position="7"/>
        <end position="201"/>
    </location>
</feature>
<proteinExistence type="inferred from homology"/>
<dbReference type="Pfam" id="PF01323">
    <property type="entry name" value="DSBA"/>
    <property type="match status" value="1"/>
</dbReference>
<dbReference type="InterPro" id="IPR051924">
    <property type="entry name" value="GST_Kappa/NadH"/>
</dbReference>
<accession>A0ABX1BFB2</accession>